<dbReference type="OrthoDB" id="547680at2759"/>
<evidence type="ECO:0000256" key="4">
    <source>
        <dbReference type="ARBA" id="ARBA00022723"/>
    </source>
</evidence>
<reference evidence="10" key="1">
    <citation type="submission" date="2025-08" db="UniProtKB">
        <authorList>
            <consortium name="RefSeq"/>
        </authorList>
    </citation>
    <scope>IDENTIFICATION</scope>
    <source>
        <tissue evidence="10">Gonad</tissue>
    </source>
</reference>
<dbReference type="SUPFAM" id="SSF49785">
    <property type="entry name" value="Galactose-binding domain-like"/>
    <property type="match status" value="2"/>
</dbReference>
<dbReference type="PANTHER" id="PTHR45713:SF6">
    <property type="entry name" value="F5_8 TYPE C DOMAIN-CONTAINING PROTEIN"/>
    <property type="match status" value="1"/>
</dbReference>
<feature type="domain" description="Fucolectin tachylectin-4 pentraxin-1" evidence="8">
    <location>
        <begin position="175"/>
        <end position="318"/>
    </location>
</feature>
<dbReference type="GO" id="GO:0001868">
    <property type="term" value="P:regulation of complement activation, lectin pathway"/>
    <property type="evidence" value="ECO:0007669"/>
    <property type="project" value="UniProtKB-ARBA"/>
</dbReference>
<dbReference type="GeneID" id="109468185"/>
<feature type="domain" description="Fucolectin tachylectin-4 pentraxin-1" evidence="8">
    <location>
        <begin position="23"/>
        <end position="170"/>
    </location>
</feature>
<proteinExistence type="inferred from homology"/>
<dbReference type="KEGG" id="bbel:109468185"/>
<dbReference type="RefSeq" id="XP_019621999.1">
    <property type="nucleotide sequence ID" value="XM_019766440.1"/>
</dbReference>
<evidence type="ECO:0000256" key="1">
    <source>
        <dbReference type="ARBA" id="ARBA00002219"/>
    </source>
</evidence>
<evidence type="ECO:0000256" key="2">
    <source>
        <dbReference type="ARBA" id="ARBA00010147"/>
    </source>
</evidence>
<evidence type="ECO:0000256" key="6">
    <source>
        <dbReference type="ARBA" id="ARBA00022837"/>
    </source>
</evidence>
<evidence type="ECO:0000256" key="7">
    <source>
        <dbReference type="ARBA" id="ARBA00023157"/>
    </source>
</evidence>
<keyword evidence="5" id="KW-0430">Lectin</keyword>
<dbReference type="Pfam" id="PF22633">
    <property type="entry name" value="F5_F8_type_C_2"/>
    <property type="match status" value="2"/>
</dbReference>
<dbReference type="Proteomes" id="UP000515135">
    <property type="component" value="Unplaced"/>
</dbReference>
<dbReference type="GO" id="GO:0046872">
    <property type="term" value="F:metal ion binding"/>
    <property type="evidence" value="ECO:0007669"/>
    <property type="project" value="UniProtKB-KW"/>
</dbReference>
<dbReference type="AlphaFoldDB" id="A0A6P4YJP4"/>
<dbReference type="InterPro" id="IPR006585">
    <property type="entry name" value="FTP1"/>
</dbReference>
<dbReference type="InterPro" id="IPR051941">
    <property type="entry name" value="BG_Antigen-Binding_Lectin"/>
</dbReference>
<comment type="subunit">
    <text evidence="3">Homotrimer.</text>
</comment>
<name>A0A6P4YJP4_BRABE</name>
<comment type="function">
    <text evidence="1">Acts as a defensive agent. Recognizes blood group fucosylated oligosaccharides including A, B, H and Lewis B-type antigens. Does not recognize Lewis A antigen and has low affinity for monovalent haptens.</text>
</comment>
<dbReference type="Gene3D" id="2.60.120.260">
    <property type="entry name" value="Galactose-binding domain-like"/>
    <property type="match status" value="2"/>
</dbReference>
<evidence type="ECO:0000256" key="5">
    <source>
        <dbReference type="ARBA" id="ARBA00022734"/>
    </source>
</evidence>
<evidence type="ECO:0000256" key="3">
    <source>
        <dbReference type="ARBA" id="ARBA00011233"/>
    </source>
</evidence>
<dbReference type="SMART" id="SM00607">
    <property type="entry name" value="FTP"/>
    <property type="match status" value="2"/>
</dbReference>
<evidence type="ECO:0000259" key="8">
    <source>
        <dbReference type="SMART" id="SM00607"/>
    </source>
</evidence>
<sequence length="320" mass="34306">MGAGTVLDSPMEFTRSKLRTVCTTNIALNRTATQSSILHQGSPARAVDGNDSPLFLSNSCSNTKEETNPWWRVDLGNSLCVDRVVVTNRKDCCSNRLEGFMVYVGDNPNMLANPTCGGAQTVRGKDFITVDCGRLTGRYVGIALKGSGRILTLCEVQVFGGSSNEASSAQFAGSTTNIALNRPAIQSSTWHKGVPGRAVDGDYSNSYTSNSCSHTKQEPNPWWRVDLGNSLCVDRVVVTKRCGKCCSERLEGFMVYVGDNPNMLANPTCGGAQTVRGKDVITVDCGRLTGRYVGIALKGSGRILTLCEVQVFGCMSALDS</sequence>
<dbReference type="GO" id="GO:0010185">
    <property type="term" value="P:regulation of cellular defense response"/>
    <property type="evidence" value="ECO:0007669"/>
    <property type="project" value="UniProtKB-ARBA"/>
</dbReference>
<evidence type="ECO:0000313" key="10">
    <source>
        <dbReference type="RefSeq" id="XP_019621999.1"/>
    </source>
</evidence>
<keyword evidence="9" id="KW-1185">Reference proteome</keyword>
<accession>A0A6P4YJP4</accession>
<dbReference type="PANTHER" id="PTHR45713">
    <property type="entry name" value="FTP DOMAIN-CONTAINING PROTEIN"/>
    <property type="match status" value="1"/>
</dbReference>
<evidence type="ECO:0000313" key="9">
    <source>
        <dbReference type="Proteomes" id="UP000515135"/>
    </source>
</evidence>
<organism evidence="9 10">
    <name type="scientific">Branchiostoma belcheri</name>
    <name type="common">Amphioxus</name>
    <dbReference type="NCBI Taxonomy" id="7741"/>
    <lineage>
        <taxon>Eukaryota</taxon>
        <taxon>Metazoa</taxon>
        <taxon>Chordata</taxon>
        <taxon>Cephalochordata</taxon>
        <taxon>Leptocardii</taxon>
        <taxon>Amphioxiformes</taxon>
        <taxon>Branchiostomatidae</taxon>
        <taxon>Branchiostoma</taxon>
    </lineage>
</organism>
<gene>
    <name evidence="10" type="primary">LOC109468185</name>
</gene>
<comment type="similarity">
    <text evidence="2">Belongs to the fucolectin family.</text>
</comment>
<dbReference type="GO" id="GO:0042806">
    <property type="term" value="F:fucose binding"/>
    <property type="evidence" value="ECO:0007669"/>
    <property type="project" value="UniProtKB-ARBA"/>
</dbReference>
<protein>
    <submittedName>
        <fullName evidence="10">Uncharacterized protein LOC109468185</fullName>
    </submittedName>
</protein>
<dbReference type="InterPro" id="IPR008979">
    <property type="entry name" value="Galactose-bd-like_sf"/>
</dbReference>
<keyword evidence="7" id="KW-1015">Disulfide bond</keyword>
<keyword evidence="6" id="KW-0106">Calcium</keyword>
<keyword evidence="4" id="KW-0479">Metal-binding</keyword>